<accession>A0A443VEZ1</accession>
<dbReference type="PANTHER" id="PTHR30024">
    <property type="entry name" value="ALIPHATIC SULFONATES-BINDING PROTEIN-RELATED"/>
    <property type="match status" value="1"/>
</dbReference>
<dbReference type="Pfam" id="PF09084">
    <property type="entry name" value="NMT1"/>
    <property type="match status" value="1"/>
</dbReference>
<dbReference type="SUPFAM" id="SSF53850">
    <property type="entry name" value="Periplasmic binding protein-like II"/>
    <property type="match status" value="1"/>
</dbReference>
<evidence type="ECO:0000313" key="7">
    <source>
        <dbReference type="Proteomes" id="UP000288843"/>
    </source>
</evidence>
<dbReference type="EMBL" id="QKOX01000045">
    <property type="protein sequence ID" value="RWT15816.1"/>
    <property type="molecule type" value="Genomic_DNA"/>
</dbReference>
<comment type="caution">
    <text evidence="6">The sequence shown here is derived from an EMBL/GenBank/DDBJ whole genome shotgun (WGS) entry which is preliminary data.</text>
</comment>
<feature type="chain" id="PRO_5019057163" evidence="4">
    <location>
        <begin position="33"/>
        <end position="330"/>
    </location>
</feature>
<dbReference type="AlphaFoldDB" id="A0A443VEZ1"/>
<sequence>MENLTMKYIRNTLAPVLMIASLSCIAVQPAAAQEKVVIFQAFQSIQYLPLYVAMDEGLFTKRGLDVKKVTAGSGAQGVAAVIGGHADFSLQYPMTAVLANIKGASLVNVALVVSGVPVWMVAPKDSPINDISDVKNQTFSSATLPSTGTYLLQNLLKERGLTDVKLVTVAIGTEISPVTAHRADIAALYQPQVEQALFNGYKIVYDFAKQYDGVFAFSTIDTLKSTVEKRPEMVQKFVSAIAEAESMMQKSPDIAYRVAGAEFTSLDKKVVQSAVKRMLDQKIYSATPTISKQAFQAGLDLQVSIGNIKPGQVTWEDAVDNRFADQASNH</sequence>
<protein>
    <submittedName>
        <fullName evidence="6">ABC transporter substrate-binding protein</fullName>
    </submittedName>
</protein>
<evidence type="ECO:0000313" key="6">
    <source>
        <dbReference type="EMBL" id="RWT15816.1"/>
    </source>
</evidence>
<evidence type="ECO:0000259" key="5">
    <source>
        <dbReference type="Pfam" id="PF09084"/>
    </source>
</evidence>
<comment type="similarity">
    <text evidence="2">Belongs to the bacterial solute-binding protein SsuA/TauA family.</text>
</comment>
<dbReference type="Gene3D" id="3.40.190.10">
    <property type="entry name" value="Periplasmic binding protein-like II"/>
    <property type="match status" value="2"/>
</dbReference>
<dbReference type="GO" id="GO:0042597">
    <property type="term" value="C:periplasmic space"/>
    <property type="evidence" value="ECO:0007669"/>
    <property type="project" value="UniProtKB-SubCell"/>
</dbReference>
<comment type="subcellular location">
    <subcellularLocation>
        <location evidence="1">Periplasm</location>
    </subcellularLocation>
</comment>
<feature type="signal peptide" evidence="4">
    <location>
        <begin position="1"/>
        <end position="32"/>
    </location>
</feature>
<evidence type="ECO:0000256" key="3">
    <source>
        <dbReference type="ARBA" id="ARBA00022729"/>
    </source>
</evidence>
<dbReference type="Proteomes" id="UP000288843">
    <property type="component" value="Unassembled WGS sequence"/>
</dbReference>
<proteinExistence type="inferred from homology"/>
<feature type="domain" description="SsuA/THI5-like" evidence="5">
    <location>
        <begin position="46"/>
        <end position="253"/>
    </location>
</feature>
<gene>
    <name evidence="6" type="ORF">DN603_27430</name>
</gene>
<evidence type="ECO:0000256" key="1">
    <source>
        <dbReference type="ARBA" id="ARBA00004418"/>
    </source>
</evidence>
<evidence type="ECO:0000256" key="4">
    <source>
        <dbReference type="SAM" id="SignalP"/>
    </source>
</evidence>
<evidence type="ECO:0000256" key="2">
    <source>
        <dbReference type="ARBA" id="ARBA00010742"/>
    </source>
</evidence>
<dbReference type="RefSeq" id="WP_128320305.1">
    <property type="nucleotide sequence ID" value="NZ_QKOX01000045.1"/>
</dbReference>
<keyword evidence="3 4" id="KW-0732">Signal</keyword>
<reference evidence="6 7" key="1">
    <citation type="submission" date="2018-06" db="EMBL/GenBank/DDBJ databases">
        <title>Carbapenemase-producing Enterobacteriaceae present in wastewater treatment plant effluent and nearby surface waters in the US.</title>
        <authorList>
            <person name="Mathys D.A."/>
            <person name="Mollenkopf D.F."/>
            <person name="Feicht S.M."/>
            <person name="Adams R.J."/>
            <person name="Albers A.L."/>
            <person name="Stuever D.M."/>
            <person name="Daniels J.B."/>
            <person name="Wittum T.E."/>
        </authorList>
    </citation>
    <scope>NUCLEOTIDE SEQUENCE [LARGE SCALE GENOMIC DNA]</scope>
    <source>
        <strain evidence="6 7">GEO_47_Down_B</strain>
    </source>
</reference>
<organism evidence="6 7">
    <name type="scientific">Raoultella planticola</name>
    <name type="common">Klebsiella planticola</name>
    <dbReference type="NCBI Taxonomy" id="575"/>
    <lineage>
        <taxon>Bacteria</taxon>
        <taxon>Pseudomonadati</taxon>
        <taxon>Pseudomonadota</taxon>
        <taxon>Gammaproteobacteria</taxon>
        <taxon>Enterobacterales</taxon>
        <taxon>Enterobacteriaceae</taxon>
        <taxon>Klebsiella/Raoultella group</taxon>
        <taxon>Raoultella</taxon>
    </lineage>
</organism>
<dbReference type="PANTHER" id="PTHR30024:SF47">
    <property type="entry name" value="TAURINE-BINDING PERIPLASMIC PROTEIN"/>
    <property type="match status" value="1"/>
</dbReference>
<dbReference type="PROSITE" id="PS51257">
    <property type="entry name" value="PROKAR_LIPOPROTEIN"/>
    <property type="match status" value="1"/>
</dbReference>
<name>A0A443VEZ1_RAOPL</name>
<dbReference type="InterPro" id="IPR015168">
    <property type="entry name" value="SsuA/THI5"/>
</dbReference>